<evidence type="ECO:0000259" key="9">
    <source>
        <dbReference type="PROSITE" id="PS51504"/>
    </source>
</evidence>
<dbReference type="Pfam" id="PF00538">
    <property type="entry name" value="Linker_histone"/>
    <property type="match status" value="1"/>
</dbReference>
<evidence type="ECO:0000256" key="5">
    <source>
        <dbReference type="ARBA" id="ARBA00023125"/>
    </source>
</evidence>
<dbReference type="InterPro" id="IPR005819">
    <property type="entry name" value="H1/H5"/>
</dbReference>
<dbReference type="CDD" id="cd00073">
    <property type="entry name" value="H15"/>
    <property type="match status" value="1"/>
</dbReference>
<keyword evidence="6 7" id="KW-0539">Nucleus</keyword>
<accession>A0A6G0YN07</accession>
<dbReference type="Gene3D" id="1.10.10.10">
    <property type="entry name" value="Winged helix-like DNA-binding domain superfamily/Winged helix DNA-binding domain"/>
    <property type="match status" value="1"/>
</dbReference>
<feature type="region of interest" description="Disordered" evidence="8">
    <location>
        <begin position="128"/>
        <end position="192"/>
    </location>
</feature>
<comment type="function">
    <text evidence="1">Histones H1 are necessary for the condensation of nucleosome chains into higher-order structures.</text>
</comment>
<dbReference type="AlphaFoldDB" id="A0A6G0YN07"/>
<dbReference type="GO" id="GO:0005634">
    <property type="term" value="C:nucleus"/>
    <property type="evidence" value="ECO:0007669"/>
    <property type="project" value="UniProtKB-SubCell"/>
</dbReference>
<feature type="compositionally biased region" description="Basic residues" evidence="8">
    <location>
        <begin position="156"/>
        <end position="167"/>
    </location>
</feature>
<dbReference type="PROSITE" id="PS51504">
    <property type="entry name" value="H15"/>
    <property type="match status" value="1"/>
</dbReference>
<dbReference type="PANTHER" id="PTHR11467:SF20">
    <property type="entry name" value="H15 DOMAIN-CONTAINING PROTEIN-RELATED"/>
    <property type="match status" value="1"/>
</dbReference>
<organism evidence="10 11">
    <name type="scientific">Aphis craccivora</name>
    <name type="common">Cowpea aphid</name>
    <dbReference type="NCBI Taxonomy" id="307492"/>
    <lineage>
        <taxon>Eukaryota</taxon>
        <taxon>Metazoa</taxon>
        <taxon>Ecdysozoa</taxon>
        <taxon>Arthropoda</taxon>
        <taxon>Hexapoda</taxon>
        <taxon>Insecta</taxon>
        <taxon>Pterygota</taxon>
        <taxon>Neoptera</taxon>
        <taxon>Paraneoptera</taxon>
        <taxon>Hemiptera</taxon>
        <taxon>Sternorrhyncha</taxon>
        <taxon>Aphidomorpha</taxon>
        <taxon>Aphidoidea</taxon>
        <taxon>Aphididae</taxon>
        <taxon>Aphidini</taxon>
        <taxon>Aphis</taxon>
        <taxon>Aphis</taxon>
    </lineage>
</organism>
<dbReference type="EMBL" id="VUJU01003207">
    <property type="protein sequence ID" value="KAF0758766.1"/>
    <property type="molecule type" value="Genomic_DNA"/>
</dbReference>
<feature type="domain" description="H15" evidence="9">
    <location>
        <begin position="30"/>
        <end position="104"/>
    </location>
</feature>
<comment type="caution">
    <text evidence="10">The sequence shown here is derived from an EMBL/GenBank/DDBJ whole genome shotgun (WGS) entry which is preliminary data.</text>
</comment>
<name>A0A6G0YN07_APHCR</name>
<dbReference type="GO" id="GO:0006334">
    <property type="term" value="P:nucleosome assembly"/>
    <property type="evidence" value="ECO:0007669"/>
    <property type="project" value="InterPro"/>
</dbReference>
<evidence type="ECO:0000256" key="8">
    <source>
        <dbReference type="SAM" id="MobiDB-lite"/>
    </source>
</evidence>
<dbReference type="GO" id="GO:0045910">
    <property type="term" value="P:negative regulation of DNA recombination"/>
    <property type="evidence" value="ECO:0007669"/>
    <property type="project" value="TreeGrafter"/>
</dbReference>
<dbReference type="GO" id="GO:0031492">
    <property type="term" value="F:nucleosomal DNA binding"/>
    <property type="evidence" value="ECO:0007669"/>
    <property type="project" value="TreeGrafter"/>
</dbReference>
<keyword evidence="11" id="KW-1185">Reference proteome</keyword>
<dbReference type="InterPro" id="IPR036390">
    <property type="entry name" value="WH_DNA-bd_sf"/>
</dbReference>
<sequence length="192" mass="20220">MATAAVQVPAVIAQSPKKKPATTKSSAAPAHPSTAVMVVAAITGLKEKKGSSLSAIKKYMVNNYRVDSSRLAPFIRKFLKAAVVKGSLVQTNGNGAMGHFKLPVEVKKKPVVKKPSAAATAKKKIVKKPTATAVTPKKRKLTAKKASATSTEPAAKKPKKSLIKAKKLAVVPKPPKVKKTATIKQTNSPKQK</sequence>
<dbReference type="GO" id="GO:0003690">
    <property type="term" value="F:double-stranded DNA binding"/>
    <property type="evidence" value="ECO:0007669"/>
    <property type="project" value="TreeGrafter"/>
</dbReference>
<dbReference type="InterPro" id="IPR036388">
    <property type="entry name" value="WH-like_DNA-bd_sf"/>
</dbReference>
<dbReference type="SMART" id="SM00526">
    <property type="entry name" value="H15"/>
    <property type="match status" value="1"/>
</dbReference>
<evidence type="ECO:0000256" key="7">
    <source>
        <dbReference type="RuleBase" id="RU003894"/>
    </source>
</evidence>
<proteinExistence type="inferred from homology"/>
<keyword evidence="4 7" id="KW-0158">Chromosome</keyword>
<dbReference type="FunFam" id="1.10.10.10:FF:000140">
    <property type="entry name" value="Histone H1.0"/>
    <property type="match status" value="1"/>
</dbReference>
<evidence type="ECO:0000313" key="10">
    <source>
        <dbReference type="EMBL" id="KAF0758766.1"/>
    </source>
</evidence>
<dbReference type="PANTHER" id="PTHR11467">
    <property type="entry name" value="HISTONE H1"/>
    <property type="match status" value="1"/>
</dbReference>
<protein>
    <submittedName>
        <fullName evidence="10">Histone H1A, sperm-like</fullName>
    </submittedName>
</protein>
<reference evidence="10 11" key="1">
    <citation type="submission" date="2019-08" db="EMBL/GenBank/DDBJ databases">
        <title>Whole genome of Aphis craccivora.</title>
        <authorList>
            <person name="Voronova N.V."/>
            <person name="Shulinski R.S."/>
            <person name="Bandarenka Y.V."/>
            <person name="Zhorov D.G."/>
            <person name="Warner D."/>
        </authorList>
    </citation>
    <scope>NUCLEOTIDE SEQUENCE [LARGE SCALE GENOMIC DNA]</scope>
    <source>
        <strain evidence="10">180601</strain>
        <tissue evidence="10">Whole Body</tissue>
    </source>
</reference>
<dbReference type="GO" id="GO:0030261">
    <property type="term" value="P:chromosome condensation"/>
    <property type="evidence" value="ECO:0007669"/>
    <property type="project" value="TreeGrafter"/>
</dbReference>
<dbReference type="GO" id="GO:0030527">
    <property type="term" value="F:structural constituent of chromatin"/>
    <property type="evidence" value="ECO:0007669"/>
    <property type="project" value="InterPro"/>
</dbReference>
<comment type="subcellular location">
    <subcellularLocation>
        <location evidence="3">Chromosome</location>
    </subcellularLocation>
    <subcellularLocation>
        <location evidence="2 7">Nucleus</location>
    </subcellularLocation>
</comment>
<dbReference type="InterPro" id="IPR005818">
    <property type="entry name" value="Histone_H1/H5_H15"/>
</dbReference>
<comment type="similarity">
    <text evidence="7">Belongs to the histone H1/H5 family.</text>
</comment>
<evidence type="ECO:0000256" key="1">
    <source>
        <dbReference type="ARBA" id="ARBA00002809"/>
    </source>
</evidence>
<dbReference type="Proteomes" id="UP000478052">
    <property type="component" value="Unassembled WGS sequence"/>
</dbReference>
<dbReference type="PRINTS" id="PR00624">
    <property type="entry name" value="HISTONEH5"/>
</dbReference>
<dbReference type="SUPFAM" id="SSF46785">
    <property type="entry name" value="Winged helix' DNA-binding domain"/>
    <property type="match status" value="1"/>
</dbReference>
<evidence type="ECO:0000256" key="6">
    <source>
        <dbReference type="ARBA" id="ARBA00023242"/>
    </source>
</evidence>
<evidence type="ECO:0000313" key="11">
    <source>
        <dbReference type="Proteomes" id="UP000478052"/>
    </source>
</evidence>
<evidence type="ECO:0000256" key="2">
    <source>
        <dbReference type="ARBA" id="ARBA00004123"/>
    </source>
</evidence>
<evidence type="ECO:0000256" key="4">
    <source>
        <dbReference type="ARBA" id="ARBA00022454"/>
    </source>
</evidence>
<keyword evidence="5 7" id="KW-0238">DNA-binding</keyword>
<gene>
    <name evidence="10" type="ORF">FWK35_00010502</name>
</gene>
<dbReference type="OrthoDB" id="10069608at2759"/>
<evidence type="ECO:0000256" key="3">
    <source>
        <dbReference type="ARBA" id="ARBA00004286"/>
    </source>
</evidence>
<dbReference type="GO" id="GO:0000786">
    <property type="term" value="C:nucleosome"/>
    <property type="evidence" value="ECO:0007669"/>
    <property type="project" value="InterPro"/>
</dbReference>